<dbReference type="EC" id="3.1.1.4" evidence="3"/>
<evidence type="ECO:0000256" key="6">
    <source>
        <dbReference type="ARBA" id="ARBA00022801"/>
    </source>
</evidence>
<feature type="chain" id="PRO_5021987789" description="phospholipase A2" evidence="11">
    <location>
        <begin position="23"/>
        <end position="517"/>
    </location>
</feature>
<dbReference type="InterPro" id="IPR036444">
    <property type="entry name" value="PLipase_A2_dom_sf"/>
</dbReference>
<feature type="compositionally biased region" description="Polar residues" evidence="10">
    <location>
        <begin position="333"/>
        <end position="346"/>
    </location>
</feature>
<evidence type="ECO:0000313" key="13">
    <source>
        <dbReference type="EMBL" id="TRY90199.1"/>
    </source>
</evidence>
<dbReference type="GO" id="GO:0050482">
    <property type="term" value="P:arachidonate secretion"/>
    <property type="evidence" value="ECO:0007669"/>
    <property type="project" value="InterPro"/>
</dbReference>
<feature type="signal peptide" evidence="11">
    <location>
        <begin position="1"/>
        <end position="22"/>
    </location>
</feature>
<dbReference type="FunFam" id="1.20.90.10:FF:000002">
    <property type="entry name" value="Phospholipase A2 group III"/>
    <property type="match status" value="1"/>
</dbReference>
<dbReference type="GO" id="GO:0004623">
    <property type="term" value="F:phospholipase A2 activity"/>
    <property type="evidence" value="ECO:0007669"/>
    <property type="project" value="UniProtKB-EC"/>
</dbReference>
<evidence type="ECO:0000256" key="2">
    <source>
        <dbReference type="ARBA" id="ARBA00004613"/>
    </source>
</evidence>
<dbReference type="GO" id="GO:0006644">
    <property type="term" value="P:phospholipid metabolic process"/>
    <property type="evidence" value="ECO:0007669"/>
    <property type="project" value="InterPro"/>
</dbReference>
<feature type="domain" description="Phospholipase A2-like central" evidence="12">
    <location>
        <begin position="163"/>
        <end position="257"/>
    </location>
</feature>
<keyword evidence="7" id="KW-0106">Calcium</keyword>
<dbReference type="EMBL" id="SRMA01025872">
    <property type="protein sequence ID" value="TRY90199.1"/>
    <property type="molecule type" value="Genomic_DNA"/>
</dbReference>
<organism evidence="13 14">
    <name type="scientific">Danionella cerebrum</name>
    <dbReference type="NCBI Taxonomy" id="2873325"/>
    <lineage>
        <taxon>Eukaryota</taxon>
        <taxon>Metazoa</taxon>
        <taxon>Chordata</taxon>
        <taxon>Craniata</taxon>
        <taxon>Vertebrata</taxon>
        <taxon>Euteleostomi</taxon>
        <taxon>Actinopterygii</taxon>
        <taxon>Neopterygii</taxon>
        <taxon>Teleostei</taxon>
        <taxon>Ostariophysi</taxon>
        <taxon>Cypriniformes</taxon>
        <taxon>Danionidae</taxon>
        <taxon>Danioninae</taxon>
        <taxon>Danionella</taxon>
    </lineage>
</organism>
<feature type="region of interest" description="Disordered" evidence="10">
    <location>
        <begin position="318"/>
        <end position="365"/>
    </location>
</feature>
<keyword evidence="4" id="KW-0964">Secreted</keyword>
<name>A0A553QJS5_9TELE</name>
<protein>
    <recommendedName>
        <fullName evidence="3">phospholipase A2</fullName>
        <ecNumber evidence="3">3.1.1.4</ecNumber>
    </recommendedName>
</protein>
<evidence type="ECO:0000256" key="9">
    <source>
        <dbReference type="ARBA" id="ARBA00023157"/>
    </source>
</evidence>
<gene>
    <name evidence="13" type="ORF">DNTS_013041</name>
</gene>
<evidence type="ECO:0000256" key="11">
    <source>
        <dbReference type="SAM" id="SignalP"/>
    </source>
</evidence>
<evidence type="ECO:0000313" key="14">
    <source>
        <dbReference type="Proteomes" id="UP000316079"/>
    </source>
</evidence>
<dbReference type="Gene3D" id="1.20.90.10">
    <property type="entry name" value="Phospholipase A2 domain"/>
    <property type="match status" value="2"/>
</dbReference>
<dbReference type="AlphaFoldDB" id="A0A553QJS5"/>
<dbReference type="GO" id="GO:0046872">
    <property type="term" value="F:metal ion binding"/>
    <property type="evidence" value="ECO:0007669"/>
    <property type="project" value="UniProtKB-KW"/>
</dbReference>
<dbReference type="PROSITE" id="PS00118">
    <property type="entry name" value="PA2_HIS"/>
    <property type="match status" value="1"/>
</dbReference>
<accession>A0A553QJS5</accession>
<comment type="subcellular location">
    <subcellularLocation>
        <location evidence="2">Secreted</location>
    </subcellularLocation>
</comment>
<dbReference type="STRING" id="623744.A0A553QJS5"/>
<feature type="domain" description="Phospholipase A2-like central" evidence="12">
    <location>
        <begin position="371"/>
        <end position="440"/>
    </location>
</feature>
<dbReference type="Proteomes" id="UP000316079">
    <property type="component" value="Unassembled WGS sequence"/>
</dbReference>
<evidence type="ECO:0000256" key="1">
    <source>
        <dbReference type="ARBA" id="ARBA00001913"/>
    </source>
</evidence>
<proteinExistence type="predicted"/>
<keyword evidence="11" id="KW-0732">Signal</keyword>
<evidence type="ECO:0000256" key="8">
    <source>
        <dbReference type="ARBA" id="ARBA00023098"/>
    </source>
</evidence>
<comment type="cofactor">
    <cofactor evidence="1">
        <name>Ca(2+)</name>
        <dbReference type="ChEBI" id="CHEBI:29108"/>
    </cofactor>
</comment>
<dbReference type="CDD" id="cd04704">
    <property type="entry name" value="PLA2_bee_venom_like"/>
    <property type="match status" value="1"/>
</dbReference>
<evidence type="ECO:0000256" key="10">
    <source>
        <dbReference type="SAM" id="MobiDB-lite"/>
    </source>
</evidence>
<evidence type="ECO:0000256" key="3">
    <source>
        <dbReference type="ARBA" id="ARBA00013278"/>
    </source>
</evidence>
<sequence length="517" mass="58956">MITRLISLAALCLFLRLQSCVAADSSDRANAYCIWTRSVSSGQTQYVFLRKTDMSLTLYDSIWNKDNSLSRCITSDEHGVIESYLSRCWEGVGSFSETPDARFDMALLTDPTGPCQTAGLTEESTLSVRKPRDLGSVHEGSVNQERREGSSQTLHRSKRAWMIPGTLWCGSGNKAEAFSDLGVFEETDKCCREHDHCEQTIPSFSFDHGVFNTNIFTLSHCDCDHKFRRCLLGVNNTMSNLVGYGYFNLLKMRCFEFSSRMQCAKRTWWGMCAISELAQYAVVKDATNYTDILPEQELDLGISFQQTITLQQSQVSKNTMDPFNKQPKDSKEQSPVLTSPVPSVTTLKPLKSEAPSPKKTDKQPKGKFEMCDLYKDLDSCHLQIPPLQEKYGLRNQDMKTLYHCNCTARLVQKILNKELDETDQVHSLMMDFVSQSCFTLQQSESCLKGKSCSTQPSEGQLVRNWRKEVAAGRHLVDYRRKLKRMNLKRSKRKDSPIRLYKKCTRMHNKLQRPSNLL</sequence>
<feature type="region of interest" description="Disordered" evidence="10">
    <location>
        <begin position="129"/>
        <end position="155"/>
    </location>
</feature>
<dbReference type="PANTHER" id="PTHR12253">
    <property type="entry name" value="RH14732P"/>
    <property type="match status" value="1"/>
</dbReference>
<dbReference type="OrthoDB" id="10059604at2759"/>
<evidence type="ECO:0000259" key="12">
    <source>
        <dbReference type="Pfam" id="PF05826"/>
    </source>
</evidence>
<evidence type="ECO:0000256" key="7">
    <source>
        <dbReference type="ARBA" id="ARBA00022837"/>
    </source>
</evidence>
<feature type="compositionally biased region" description="Basic and acidic residues" evidence="10">
    <location>
        <begin position="356"/>
        <end position="365"/>
    </location>
</feature>
<keyword evidence="8" id="KW-0443">Lipid metabolism</keyword>
<dbReference type="SUPFAM" id="SSF48619">
    <property type="entry name" value="Phospholipase A2, PLA2"/>
    <property type="match status" value="2"/>
</dbReference>
<evidence type="ECO:0000256" key="4">
    <source>
        <dbReference type="ARBA" id="ARBA00022525"/>
    </source>
</evidence>
<keyword evidence="6" id="KW-0378">Hydrolase</keyword>
<dbReference type="GO" id="GO:0005576">
    <property type="term" value="C:extracellular region"/>
    <property type="evidence" value="ECO:0007669"/>
    <property type="project" value="UniProtKB-SubCell"/>
</dbReference>
<keyword evidence="9" id="KW-1015">Disulfide bond</keyword>
<keyword evidence="14" id="KW-1185">Reference proteome</keyword>
<comment type="caution">
    <text evidence="13">The sequence shown here is derived from an EMBL/GenBank/DDBJ whole genome shotgun (WGS) entry which is preliminary data.</text>
</comment>
<evidence type="ECO:0000256" key="5">
    <source>
        <dbReference type="ARBA" id="ARBA00022723"/>
    </source>
</evidence>
<dbReference type="InterPro" id="IPR033113">
    <property type="entry name" value="PLA2_histidine"/>
</dbReference>
<dbReference type="Pfam" id="PF05826">
    <property type="entry name" value="Phospholip_A2_2"/>
    <property type="match status" value="2"/>
</dbReference>
<keyword evidence="5" id="KW-0479">Metal-binding</keyword>
<reference evidence="13 14" key="1">
    <citation type="journal article" date="2019" name="Sci. Data">
        <title>Hybrid genome assembly and annotation of Danionella translucida.</title>
        <authorList>
            <person name="Kadobianskyi M."/>
            <person name="Schulze L."/>
            <person name="Schuelke M."/>
            <person name="Judkewitz B."/>
        </authorList>
    </citation>
    <scope>NUCLEOTIDE SEQUENCE [LARGE SCALE GENOMIC DNA]</scope>
    <source>
        <strain evidence="13 14">Bolton</strain>
    </source>
</reference>
<dbReference type="InterPro" id="IPR016090">
    <property type="entry name" value="PLA2-like_dom"/>
</dbReference>